<evidence type="ECO:0000313" key="23">
    <source>
        <dbReference type="Proteomes" id="UP001055804"/>
    </source>
</evidence>
<evidence type="ECO:0000256" key="15">
    <source>
        <dbReference type="ARBA" id="ARBA00023306"/>
    </source>
</evidence>
<organism evidence="22 23">
    <name type="scientific">Futiania mangrovi</name>
    <dbReference type="NCBI Taxonomy" id="2959716"/>
    <lineage>
        <taxon>Bacteria</taxon>
        <taxon>Pseudomonadati</taxon>
        <taxon>Pseudomonadota</taxon>
        <taxon>Alphaproteobacteria</taxon>
        <taxon>Futianiales</taxon>
        <taxon>Futianiaceae</taxon>
        <taxon>Futiania</taxon>
    </lineage>
</organism>
<evidence type="ECO:0000256" key="8">
    <source>
        <dbReference type="ARBA" id="ARBA00022618"/>
    </source>
</evidence>
<keyword evidence="13 19" id="KW-0573">Peptidoglycan synthesis</keyword>
<dbReference type="Pfam" id="PF01565">
    <property type="entry name" value="FAD_binding_4"/>
    <property type="match status" value="1"/>
</dbReference>
<evidence type="ECO:0000256" key="17">
    <source>
        <dbReference type="ARBA" id="ARBA00031026"/>
    </source>
</evidence>
<keyword evidence="7 19" id="KW-0963">Cytoplasm</keyword>
<dbReference type="Gene3D" id="3.30.43.10">
    <property type="entry name" value="Uridine Diphospho-n-acetylenolpyruvylglucosamine Reductase, domain 2"/>
    <property type="match status" value="1"/>
</dbReference>
<evidence type="ECO:0000256" key="14">
    <source>
        <dbReference type="ARBA" id="ARBA00023002"/>
    </source>
</evidence>
<protein>
    <recommendedName>
        <fullName evidence="6 19">UDP-N-acetylenolpyruvoylglucosamine reductase</fullName>
        <ecNumber evidence="5 19">1.3.1.98</ecNumber>
    </recommendedName>
    <alternativeName>
        <fullName evidence="17 19">UDP-N-acetylmuramate dehydrogenase</fullName>
    </alternativeName>
</protein>
<sequence length="309" mass="31704">MALDRLHLIDRLPPVRGRIVPDVALGPMTWFRTGGPAEVLFSPADAADLADFLRSKPADVAVTVIGVGSNLLVRDGGVPGVVIRLGRGFGGIAAEGARIRAGAAVPDARVAEAAAEAGIAGLSFFRGIPGTVGGAVAMNAGCYGVETKDVLVEVEAVTVDGQMAVFAAHDLPMTYRSGGLPAGAIVTAATFAGRPGDAEAIRAEMAGITAQREASQPVRTRTGGSTFRNPPEGKAWELIDRAGCRGLRVGGAQVSEKHCNFLINTGEATAADLETLGETVRARVLEATGVELHWEIRRIGVPAAGGEGA</sequence>
<evidence type="ECO:0000256" key="10">
    <source>
        <dbReference type="ARBA" id="ARBA00022827"/>
    </source>
</evidence>
<keyword evidence="23" id="KW-1185">Reference proteome</keyword>
<evidence type="ECO:0000256" key="12">
    <source>
        <dbReference type="ARBA" id="ARBA00022960"/>
    </source>
</evidence>
<evidence type="ECO:0000256" key="9">
    <source>
        <dbReference type="ARBA" id="ARBA00022630"/>
    </source>
</evidence>
<dbReference type="GO" id="GO:0008762">
    <property type="term" value="F:UDP-N-acetylmuramate dehydrogenase activity"/>
    <property type="evidence" value="ECO:0007669"/>
    <property type="project" value="UniProtKB-UniRule"/>
</dbReference>
<keyword evidence="16 19" id="KW-0961">Cell wall biogenesis/degradation</keyword>
<dbReference type="InterPro" id="IPR036318">
    <property type="entry name" value="FAD-bd_PCMH-like_sf"/>
</dbReference>
<dbReference type="InterPro" id="IPR003170">
    <property type="entry name" value="MurB"/>
</dbReference>
<comment type="caution">
    <text evidence="22">The sequence shown here is derived from an EMBL/GenBank/DDBJ whole genome shotgun (WGS) entry which is preliminary data.</text>
</comment>
<dbReference type="Proteomes" id="UP001055804">
    <property type="component" value="Unassembled WGS sequence"/>
</dbReference>
<dbReference type="GO" id="GO:0071949">
    <property type="term" value="F:FAD binding"/>
    <property type="evidence" value="ECO:0007669"/>
    <property type="project" value="InterPro"/>
</dbReference>
<keyword evidence="14 19" id="KW-0560">Oxidoreductase</keyword>
<dbReference type="InterPro" id="IPR016166">
    <property type="entry name" value="FAD-bd_PCMH"/>
</dbReference>
<dbReference type="InterPro" id="IPR011601">
    <property type="entry name" value="MurB_C"/>
</dbReference>
<comment type="function">
    <text evidence="2 19">Cell wall formation.</text>
</comment>
<dbReference type="AlphaFoldDB" id="A0A9J6PBL6"/>
<feature type="compositionally biased region" description="Polar residues" evidence="20">
    <location>
        <begin position="212"/>
        <end position="228"/>
    </location>
</feature>
<feature type="active site" evidence="19">
    <location>
        <position position="176"/>
    </location>
</feature>
<dbReference type="Gene3D" id="3.30.465.10">
    <property type="match status" value="1"/>
</dbReference>
<dbReference type="GO" id="GO:0009252">
    <property type="term" value="P:peptidoglycan biosynthetic process"/>
    <property type="evidence" value="ECO:0007669"/>
    <property type="project" value="UniProtKB-UniRule"/>
</dbReference>
<keyword evidence="8 19" id="KW-0132">Cell division</keyword>
<dbReference type="PANTHER" id="PTHR21071">
    <property type="entry name" value="UDP-N-ACETYLENOLPYRUVOYLGLUCOSAMINE REDUCTASE"/>
    <property type="match status" value="1"/>
</dbReference>
<keyword evidence="9 19" id="KW-0285">Flavoprotein</keyword>
<evidence type="ECO:0000256" key="18">
    <source>
        <dbReference type="ARBA" id="ARBA00048914"/>
    </source>
</evidence>
<evidence type="ECO:0000256" key="1">
    <source>
        <dbReference type="ARBA" id="ARBA00001974"/>
    </source>
</evidence>
<keyword evidence="15 19" id="KW-0131">Cell cycle</keyword>
<evidence type="ECO:0000313" key="22">
    <source>
        <dbReference type="EMBL" id="MCP1334955.1"/>
    </source>
</evidence>
<feature type="region of interest" description="Disordered" evidence="20">
    <location>
        <begin position="211"/>
        <end position="232"/>
    </location>
</feature>
<dbReference type="InterPro" id="IPR036635">
    <property type="entry name" value="MurB_C_sf"/>
</dbReference>
<keyword evidence="10 19" id="KW-0274">FAD</keyword>
<dbReference type="InterPro" id="IPR006094">
    <property type="entry name" value="Oxid_FAD_bind_N"/>
</dbReference>
<dbReference type="Gene3D" id="3.90.78.10">
    <property type="entry name" value="UDP-N-acetylenolpyruvoylglucosamine reductase, C-terminal domain"/>
    <property type="match status" value="1"/>
</dbReference>
<dbReference type="PROSITE" id="PS51387">
    <property type="entry name" value="FAD_PCMH"/>
    <property type="match status" value="1"/>
</dbReference>
<dbReference type="GO" id="GO:0005829">
    <property type="term" value="C:cytosol"/>
    <property type="evidence" value="ECO:0007669"/>
    <property type="project" value="TreeGrafter"/>
</dbReference>
<dbReference type="GO" id="GO:0051301">
    <property type="term" value="P:cell division"/>
    <property type="evidence" value="ECO:0007669"/>
    <property type="project" value="UniProtKB-KW"/>
</dbReference>
<evidence type="ECO:0000256" key="2">
    <source>
        <dbReference type="ARBA" id="ARBA00003921"/>
    </source>
</evidence>
<proteinExistence type="inferred from homology"/>
<dbReference type="InterPro" id="IPR016167">
    <property type="entry name" value="FAD-bd_PCMH_sub1"/>
</dbReference>
<evidence type="ECO:0000256" key="11">
    <source>
        <dbReference type="ARBA" id="ARBA00022857"/>
    </source>
</evidence>
<dbReference type="InterPro" id="IPR016169">
    <property type="entry name" value="FAD-bd_PCMH_sub2"/>
</dbReference>
<accession>A0A9J6PBL6</accession>
<feature type="active site" evidence="19">
    <location>
        <position position="295"/>
    </location>
</feature>
<evidence type="ECO:0000256" key="13">
    <source>
        <dbReference type="ARBA" id="ARBA00022984"/>
    </source>
</evidence>
<dbReference type="NCBIfam" id="NF010480">
    <property type="entry name" value="PRK13905.1"/>
    <property type="match status" value="1"/>
</dbReference>
<comment type="catalytic activity">
    <reaction evidence="18 19">
        <text>UDP-N-acetyl-alpha-D-muramate + NADP(+) = UDP-N-acetyl-3-O-(1-carboxyvinyl)-alpha-D-glucosamine + NADPH + H(+)</text>
        <dbReference type="Rhea" id="RHEA:12248"/>
        <dbReference type="ChEBI" id="CHEBI:15378"/>
        <dbReference type="ChEBI" id="CHEBI:57783"/>
        <dbReference type="ChEBI" id="CHEBI:58349"/>
        <dbReference type="ChEBI" id="CHEBI:68483"/>
        <dbReference type="ChEBI" id="CHEBI:70757"/>
        <dbReference type="EC" id="1.3.1.98"/>
    </reaction>
</comment>
<dbReference type="SUPFAM" id="SSF56194">
    <property type="entry name" value="Uridine diphospho-N-Acetylenolpyruvylglucosamine reductase, MurB, C-terminal domain"/>
    <property type="match status" value="1"/>
</dbReference>
<dbReference type="GO" id="GO:0071555">
    <property type="term" value="P:cell wall organization"/>
    <property type="evidence" value="ECO:0007669"/>
    <property type="project" value="UniProtKB-KW"/>
</dbReference>
<name>A0A9J6PBL6_9PROT</name>
<dbReference type="EC" id="1.3.1.98" evidence="5 19"/>
<evidence type="ECO:0000256" key="3">
    <source>
        <dbReference type="ARBA" id="ARBA00004496"/>
    </source>
</evidence>
<dbReference type="NCBIfam" id="TIGR00179">
    <property type="entry name" value="murB"/>
    <property type="match status" value="1"/>
</dbReference>
<dbReference type="EMBL" id="JAMZFT010000001">
    <property type="protein sequence ID" value="MCP1334955.1"/>
    <property type="molecule type" value="Genomic_DNA"/>
</dbReference>
<feature type="domain" description="FAD-binding PCMH-type" evidence="21">
    <location>
        <begin position="32"/>
        <end position="196"/>
    </location>
</feature>
<reference evidence="22" key="1">
    <citation type="submission" date="2022-06" db="EMBL/GenBank/DDBJ databases">
        <title>Isolation and Genomics of Futiania mangrovii gen. nov., sp. nov., a Rare and Metabolically-versatile member in the Class Alphaproteobacteria.</title>
        <authorList>
            <person name="Liu L."/>
            <person name="Huang W.-C."/>
            <person name="Pan J."/>
            <person name="Li J."/>
            <person name="Huang Y."/>
            <person name="Du H."/>
            <person name="Liu Y."/>
            <person name="Li M."/>
        </authorList>
    </citation>
    <scope>NUCLEOTIDE SEQUENCE</scope>
    <source>
        <strain evidence="22">FT118</strain>
    </source>
</reference>
<dbReference type="Pfam" id="PF02873">
    <property type="entry name" value="MurB_C"/>
    <property type="match status" value="1"/>
</dbReference>
<gene>
    <name evidence="19 22" type="primary">murB</name>
    <name evidence="22" type="ORF">NJQ99_00875</name>
</gene>
<evidence type="ECO:0000256" key="5">
    <source>
        <dbReference type="ARBA" id="ARBA00012518"/>
    </source>
</evidence>
<dbReference type="HAMAP" id="MF_00037">
    <property type="entry name" value="MurB"/>
    <property type="match status" value="1"/>
</dbReference>
<dbReference type="RefSeq" id="WP_269332051.1">
    <property type="nucleotide sequence ID" value="NZ_JAMZFT010000001.1"/>
</dbReference>
<dbReference type="SUPFAM" id="SSF56176">
    <property type="entry name" value="FAD-binding/transporter-associated domain-like"/>
    <property type="match status" value="1"/>
</dbReference>
<evidence type="ECO:0000259" key="21">
    <source>
        <dbReference type="PROSITE" id="PS51387"/>
    </source>
</evidence>
<feature type="active site" description="Proton donor" evidence="19">
    <location>
        <position position="225"/>
    </location>
</feature>
<dbReference type="PANTHER" id="PTHR21071:SF4">
    <property type="entry name" value="UDP-N-ACETYLENOLPYRUVOYLGLUCOSAMINE REDUCTASE"/>
    <property type="match status" value="1"/>
</dbReference>
<dbReference type="GO" id="GO:0008360">
    <property type="term" value="P:regulation of cell shape"/>
    <property type="evidence" value="ECO:0007669"/>
    <property type="project" value="UniProtKB-KW"/>
</dbReference>
<evidence type="ECO:0000256" key="4">
    <source>
        <dbReference type="ARBA" id="ARBA00004752"/>
    </source>
</evidence>
<evidence type="ECO:0000256" key="16">
    <source>
        <dbReference type="ARBA" id="ARBA00023316"/>
    </source>
</evidence>
<evidence type="ECO:0000256" key="7">
    <source>
        <dbReference type="ARBA" id="ARBA00022490"/>
    </source>
</evidence>
<comment type="pathway">
    <text evidence="4 19">Cell wall biogenesis; peptidoglycan biosynthesis.</text>
</comment>
<comment type="subcellular location">
    <subcellularLocation>
        <location evidence="3 19">Cytoplasm</location>
    </subcellularLocation>
</comment>
<comment type="cofactor">
    <cofactor evidence="1 19">
        <name>FAD</name>
        <dbReference type="ChEBI" id="CHEBI:57692"/>
    </cofactor>
</comment>
<comment type="similarity">
    <text evidence="19">Belongs to the MurB family.</text>
</comment>
<keyword evidence="11 19" id="KW-0521">NADP</keyword>
<keyword evidence="12 19" id="KW-0133">Cell shape</keyword>
<evidence type="ECO:0000256" key="19">
    <source>
        <dbReference type="HAMAP-Rule" id="MF_00037"/>
    </source>
</evidence>
<evidence type="ECO:0000256" key="20">
    <source>
        <dbReference type="SAM" id="MobiDB-lite"/>
    </source>
</evidence>
<evidence type="ECO:0000256" key="6">
    <source>
        <dbReference type="ARBA" id="ARBA00015188"/>
    </source>
</evidence>